<dbReference type="SUPFAM" id="SSF53474">
    <property type="entry name" value="alpha/beta-Hydrolases"/>
    <property type="match status" value="1"/>
</dbReference>
<name>A0A4Q7L6I2_9PSEU</name>
<sequence length="239" mass="26000">MLLLLHGVHGHGARWRRLAESRLTDFRVLAPDLRGHGQSPKEPPWTLEQHAADLLAVIESQSADRVTVVGHSFGGVVAVHLALLAPQRVSGLVLLDPAIHVPASDALKNAEGAWRSFATREEAAAEQRGSWPDVADEVIEDELDANLVRDGDAWRPRYSPAAMAGAWSEMCRAPALPPQGVRTLLVPALREEFVPPEYVRACRYALGDDFEAAGLNCGHMQYLERPDDVAELIVSFAGG</sequence>
<dbReference type="PANTHER" id="PTHR43194:SF2">
    <property type="entry name" value="PEROXISOMAL MEMBRANE PROTEIN LPX1"/>
    <property type="match status" value="1"/>
</dbReference>
<dbReference type="AlphaFoldDB" id="A0A4Q7L6I2"/>
<dbReference type="Proteomes" id="UP000294257">
    <property type="component" value="Unassembled WGS sequence"/>
</dbReference>
<reference evidence="2 3" key="1">
    <citation type="submission" date="2019-02" db="EMBL/GenBank/DDBJ databases">
        <title>Genomic Encyclopedia of Type Strains, Phase IV (KMG-IV): sequencing the most valuable type-strain genomes for metagenomic binning, comparative biology and taxonomic classification.</title>
        <authorList>
            <person name="Goeker M."/>
        </authorList>
    </citation>
    <scope>NUCLEOTIDE SEQUENCE [LARGE SCALE GENOMIC DNA]</scope>
    <source>
        <strain evidence="2 3">DSM 101727</strain>
    </source>
</reference>
<dbReference type="GO" id="GO:0003824">
    <property type="term" value="F:catalytic activity"/>
    <property type="evidence" value="ECO:0007669"/>
    <property type="project" value="InterPro"/>
</dbReference>
<dbReference type="InterPro" id="IPR029058">
    <property type="entry name" value="AB_hydrolase_fold"/>
</dbReference>
<comment type="caution">
    <text evidence="2">The sequence shown here is derived from an EMBL/GenBank/DDBJ whole genome shotgun (WGS) entry which is preliminary data.</text>
</comment>
<dbReference type="InterPro" id="IPR000073">
    <property type="entry name" value="AB_hydrolase_1"/>
</dbReference>
<feature type="domain" description="AB hydrolase-1" evidence="1">
    <location>
        <begin position="2"/>
        <end position="231"/>
    </location>
</feature>
<proteinExistence type="predicted"/>
<evidence type="ECO:0000313" key="3">
    <source>
        <dbReference type="Proteomes" id="UP000294257"/>
    </source>
</evidence>
<dbReference type="InterPro" id="IPR050228">
    <property type="entry name" value="Carboxylesterase_BioH"/>
</dbReference>
<organism evidence="2 3">
    <name type="scientific">Herbihabitans rhizosphaerae</name>
    <dbReference type="NCBI Taxonomy" id="1872711"/>
    <lineage>
        <taxon>Bacteria</taxon>
        <taxon>Bacillati</taxon>
        <taxon>Actinomycetota</taxon>
        <taxon>Actinomycetes</taxon>
        <taxon>Pseudonocardiales</taxon>
        <taxon>Pseudonocardiaceae</taxon>
        <taxon>Herbihabitans</taxon>
    </lineage>
</organism>
<dbReference type="PANTHER" id="PTHR43194">
    <property type="entry name" value="HYDROLASE ALPHA/BETA FOLD FAMILY"/>
    <property type="match status" value="1"/>
</dbReference>
<evidence type="ECO:0000259" key="1">
    <source>
        <dbReference type="Pfam" id="PF12697"/>
    </source>
</evidence>
<gene>
    <name evidence="2" type="ORF">EV193_10176</name>
</gene>
<dbReference type="PRINTS" id="PR00412">
    <property type="entry name" value="EPOXHYDRLASE"/>
</dbReference>
<accession>A0A4Q7L6I2</accession>
<dbReference type="Pfam" id="PF12697">
    <property type="entry name" value="Abhydrolase_6"/>
    <property type="match status" value="1"/>
</dbReference>
<dbReference type="InterPro" id="IPR000639">
    <property type="entry name" value="Epox_hydrolase-like"/>
</dbReference>
<keyword evidence="3" id="KW-1185">Reference proteome</keyword>
<dbReference type="Gene3D" id="3.40.50.1820">
    <property type="entry name" value="alpha/beta hydrolase"/>
    <property type="match status" value="1"/>
</dbReference>
<dbReference type="PRINTS" id="PR00111">
    <property type="entry name" value="ABHYDROLASE"/>
</dbReference>
<evidence type="ECO:0000313" key="2">
    <source>
        <dbReference type="EMBL" id="RZS44201.1"/>
    </source>
</evidence>
<dbReference type="EMBL" id="SGWQ01000001">
    <property type="protein sequence ID" value="RZS44201.1"/>
    <property type="molecule type" value="Genomic_DNA"/>
</dbReference>
<protein>
    <submittedName>
        <fullName evidence="2">Lipase</fullName>
    </submittedName>
</protein>